<dbReference type="InterPro" id="IPR023753">
    <property type="entry name" value="FAD/NAD-binding_dom"/>
</dbReference>
<dbReference type="Gene3D" id="3.50.50.60">
    <property type="entry name" value="FAD/NAD(P)-binding domain"/>
    <property type="match status" value="2"/>
</dbReference>
<keyword evidence="12" id="KW-1185">Reference proteome</keyword>
<keyword evidence="4" id="KW-0963">Cytoplasm</keyword>
<evidence type="ECO:0000313" key="11">
    <source>
        <dbReference type="EMBL" id="MBU2712091.1"/>
    </source>
</evidence>
<feature type="domain" description="Rubredoxin binding" evidence="10">
    <location>
        <begin position="303"/>
        <end position="371"/>
    </location>
</feature>
<evidence type="ECO:0000259" key="10">
    <source>
        <dbReference type="Pfam" id="PF18113"/>
    </source>
</evidence>
<evidence type="ECO:0000256" key="2">
    <source>
        <dbReference type="ARBA" id="ARBA00004496"/>
    </source>
</evidence>
<keyword evidence="6" id="KW-0274">FAD</keyword>
<dbReference type="Pfam" id="PF07992">
    <property type="entry name" value="Pyr_redox_2"/>
    <property type="match status" value="1"/>
</dbReference>
<accession>A0ABS5ZDD6</accession>
<keyword evidence="7" id="KW-0560">Oxidoreductase</keyword>
<evidence type="ECO:0000256" key="3">
    <source>
        <dbReference type="ARBA" id="ARBA00006442"/>
    </source>
</evidence>
<dbReference type="Proteomes" id="UP000690515">
    <property type="component" value="Unassembled WGS sequence"/>
</dbReference>
<dbReference type="InterPro" id="IPR041364">
    <property type="entry name" value="Rbx-bd"/>
</dbReference>
<dbReference type="SUPFAM" id="SSF51905">
    <property type="entry name" value="FAD/NAD(P)-binding domain"/>
    <property type="match status" value="1"/>
</dbReference>
<reference evidence="11 12" key="1">
    <citation type="submission" date="2021-04" db="EMBL/GenBank/DDBJ databases">
        <authorList>
            <person name="Pira H."/>
            <person name="Risdian C."/>
            <person name="Wink J."/>
        </authorList>
    </citation>
    <scope>NUCLEOTIDE SEQUENCE [LARGE SCALE GENOMIC DNA]</scope>
    <source>
        <strain evidence="11 12">WH53</strain>
    </source>
</reference>
<keyword evidence="8" id="KW-0520">NAD</keyword>
<protein>
    <submittedName>
        <fullName evidence="11">FAD-dependent oxidoreductase</fullName>
    </submittedName>
</protein>
<evidence type="ECO:0000259" key="9">
    <source>
        <dbReference type="Pfam" id="PF07992"/>
    </source>
</evidence>
<comment type="subcellular location">
    <subcellularLocation>
        <location evidence="2">Cytoplasm</location>
    </subcellularLocation>
</comment>
<feature type="domain" description="FAD/NAD(P)-binding" evidence="9">
    <location>
        <begin position="4"/>
        <end position="275"/>
    </location>
</feature>
<comment type="caution">
    <text evidence="11">The sequence shown here is derived from an EMBL/GenBank/DDBJ whole genome shotgun (WGS) entry which is preliminary data.</text>
</comment>
<dbReference type="RefSeq" id="WP_215820325.1">
    <property type="nucleotide sequence ID" value="NZ_JAGSOY010000030.1"/>
</dbReference>
<evidence type="ECO:0000256" key="4">
    <source>
        <dbReference type="ARBA" id="ARBA00022490"/>
    </source>
</evidence>
<evidence type="ECO:0000256" key="1">
    <source>
        <dbReference type="ARBA" id="ARBA00001974"/>
    </source>
</evidence>
<sequence length="374" mass="40544">MEPLIIIGTGLAGYTLAKEFRKHDPHSPLTLITADDGRYYSKPMLSIGMSRKQIDSADANEMAEQLNASILTNTRVTAIDPQHHLIKIGRDELRYRQLVLAWGADVFQLEVEGDGIEEIYSVNNLQTYEVFRKAISGKKRVAIVGSGLVGCEFANDLAASEHHVEMISQSHTLMPKLLPPDVAAPLQVCLQALGVHFHFGIGLAEVNRTDGGLELVLNSGKLVHVDVVLSAIGIKPHISMALEAGLTVNEGIQVNHLLETSEPDVFALGDCAEVDGHVLLYVAPLMACAKTLARTLAGHPTPLRYGPMPVGVKTPICPVVVCPPPKGSLGQWQIHGEGLDLRACFVQEEKLLGYALTGQYVKEKYALNKKLSTS</sequence>
<dbReference type="PANTHER" id="PTHR43429:SF3">
    <property type="entry name" value="NITRITE REDUCTASE [NAD(P)H]"/>
    <property type="match status" value="1"/>
</dbReference>
<evidence type="ECO:0000256" key="6">
    <source>
        <dbReference type="ARBA" id="ARBA00022827"/>
    </source>
</evidence>
<dbReference type="EMBL" id="JAGSOY010000030">
    <property type="protein sequence ID" value="MBU2712091.1"/>
    <property type="molecule type" value="Genomic_DNA"/>
</dbReference>
<name>A0ABS5ZDD6_9GAMM</name>
<keyword evidence="5" id="KW-0285">Flavoprotein</keyword>
<evidence type="ECO:0000256" key="7">
    <source>
        <dbReference type="ARBA" id="ARBA00023002"/>
    </source>
</evidence>
<comment type="cofactor">
    <cofactor evidence="1">
        <name>FAD</name>
        <dbReference type="ChEBI" id="CHEBI:57692"/>
    </cofactor>
</comment>
<dbReference type="PRINTS" id="PR00368">
    <property type="entry name" value="FADPNR"/>
</dbReference>
<gene>
    <name evidence="11" type="ORF">KCG35_13550</name>
</gene>
<evidence type="ECO:0000256" key="8">
    <source>
        <dbReference type="ARBA" id="ARBA00023027"/>
    </source>
</evidence>
<dbReference type="Pfam" id="PF18113">
    <property type="entry name" value="Rbx_binding"/>
    <property type="match status" value="1"/>
</dbReference>
<evidence type="ECO:0000313" key="12">
    <source>
        <dbReference type="Proteomes" id="UP000690515"/>
    </source>
</evidence>
<dbReference type="Gene3D" id="3.30.390.120">
    <property type="match status" value="1"/>
</dbReference>
<organism evidence="11 12">
    <name type="scientific">Zooshikella harenae</name>
    <dbReference type="NCBI Taxonomy" id="2827238"/>
    <lineage>
        <taxon>Bacteria</taxon>
        <taxon>Pseudomonadati</taxon>
        <taxon>Pseudomonadota</taxon>
        <taxon>Gammaproteobacteria</taxon>
        <taxon>Oceanospirillales</taxon>
        <taxon>Zooshikellaceae</taxon>
        <taxon>Zooshikella</taxon>
    </lineage>
</organism>
<comment type="similarity">
    <text evidence="3">Belongs to the FAD-dependent oxidoreductase family.</text>
</comment>
<dbReference type="InterPro" id="IPR050260">
    <property type="entry name" value="FAD-bd_OxRdtase"/>
</dbReference>
<dbReference type="PANTHER" id="PTHR43429">
    <property type="entry name" value="PYRIDINE NUCLEOTIDE-DISULFIDE OXIDOREDUCTASE DOMAIN-CONTAINING"/>
    <property type="match status" value="1"/>
</dbReference>
<proteinExistence type="inferred from homology"/>
<evidence type="ECO:0000256" key="5">
    <source>
        <dbReference type="ARBA" id="ARBA00022630"/>
    </source>
</evidence>
<dbReference type="InterPro" id="IPR036188">
    <property type="entry name" value="FAD/NAD-bd_sf"/>
</dbReference>
<dbReference type="PRINTS" id="PR00469">
    <property type="entry name" value="PNDRDTASEII"/>
</dbReference>